<dbReference type="OrthoDB" id="5329851at2"/>
<sequence>MCGFKIIYIIAFSSRWFNGLKAKLDESGEDYIVAEFEFLEALDFFPFLIEQADAIKVNSAVKSLKIFTSMEQLHNALLLPRSYCEAQNLSFNWASYINIHFNSIYDKVLERQKFYDIFPNPSPRFIKGGYPSIDKQSKMQVKHDIVRDTIVFISSTPYTDLLQGFHNLINMLLDEGFRVLFKPDPSHCECKHLEDDFVRELIGRENFVYYEYEPRLNEEEFSRAIVFVSTLSSTAYSFPVICRRPTILLYPPSEYEKELLRTQQTQP</sequence>
<gene>
    <name evidence="1" type="ORF">CDV25_06555</name>
</gene>
<protein>
    <submittedName>
        <fullName evidence="1">Uncharacterized protein</fullName>
    </submittedName>
</protein>
<organism evidence="1 2">
    <name type="scientific">Helicobacter apodemus</name>
    <dbReference type="NCBI Taxonomy" id="135569"/>
    <lineage>
        <taxon>Bacteria</taxon>
        <taxon>Pseudomonadati</taxon>
        <taxon>Campylobacterota</taxon>
        <taxon>Epsilonproteobacteria</taxon>
        <taxon>Campylobacterales</taxon>
        <taxon>Helicobacteraceae</taxon>
        <taxon>Helicobacter</taxon>
    </lineage>
</organism>
<dbReference type="RefSeq" id="WP_108911276.1">
    <property type="nucleotide sequence ID" value="NZ_CP021886.1"/>
</dbReference>
<dbReference type="Proteomes" id="UP000244890">
    <property type="component" value="Chromosome"/>
</dbReference>
<proteinExistence type="predicted"/>
<evidence type="ECO:0000313" key="2">
    <source>
        <dbReference type="Proteomes" id="UP000244890"/>
    </source>
</evidence>
<reference evidence="1 2" key="1">
    <citation type="submission" date="2017-06" db="EMBL/GenBank/DDBJ databases">
        <title>Complete genome of Helicobacter apodemus.</title>
        <authorList>
            <person name="Cho S."/>
        </authorList>
    </citation>
    <scope>NUCLEOTIDE SEQUENCE [LARGE SCALE GENOMIC DNA]</scope>
    <source>
        <strain evidence="2">SNUVETPUB-15-01</strain>
    </source>
</reference>
<accession>A0A2U8FDY4</accession>
<dbReference type="EMBL" id="CP021886">
    <property type="protein sequence ID" value="AWI34460.1"/>
    <property type="molecule type" value="Genomic_DNA"/>
</dbReference>
<evidence type="ECO:0000313" key="1">
    <source>
        <dbReference type="EMBL" id="AWI34460.1"/>
    </source>
</evidence>
<name>A0A2U8FDY4_9HELI</name>
<dbReference type="KEGG" id="had:CDV25_06555"/>
<dbReference type="AlphaFoldDB" id="A0A2U8FDY4"/>